<feature type="domain" description="Peptidase S1" evidence="9">
    <location>
        <begin position="22"/>
        <end position="137"/>
    </location>
</feature>
<evidence type="ECO:0000256" key="8">
    <source>
        <dbReference type="ARBA" id="ARBA00038868"/>
    </source>
</evidence>
<reference evidence="10" key="1">
    <citation type="submission" date="2023-09" db="UniProtKB">
        <authorList>
            <consortium name="Ensembl"/>
        </authorList>
    </citation>
    <scope>IDENTIFICATION</scope>
</reference>
<evidence type="ECO:0000256" key="6">
    <source>
        <dbReference type="ARBA" id="ARBA00023157"/>
    </source>
</evidence>
<dbReference type="STRING" id="144197.ENSSPAP00000026760"/>
<dbReference type="GeneTree" id="ENSGT01050000244883"/>
<dbReference type="GO" id="GO:0004252">
    <property type="term" value="F:serine-type endopeptidase activity"/>
    <property type="evidence" value="ECO:0007669"/>
    <property type="project" value="UniProtKB-EC"/>
</dbReference>
<dbReference type="GO" id="GO:0005615">
    <property type="term" value="C:extracellular space"/>
    <property type="evidence" value="ECO:0007669"/>
    <property type="project" value="TreeGrafter"/>
</dbReference>
<dbReference type="Ensembl" id="ENSSPAT00000027198.1">
    <property type="protein sequence ID" value="ENSSPAP00000026760.1"/>
    <property type="gene ID" value="ENSSPAG00000020177.1"/>
</dbReference>
<dbReference type="PRINTS" id="PR00722">
    <property type="entry name" value="CHYMOTRYPSIN"/>
</dbReference>
<evidence type="ECO:0000256" key="2">
    <source>
        <dbReference type="ARBA" id="ARBA00022525"/>
    </source>
</evidence>
<dbReference type="GO" id="GO:0006508">
    <property type="term" value="P:proteolysis"/>
    <property type="evidence" value="ECO:0007669"/>
    <property type="project" value="UniProtKB-KW"/>
</dbReference>
<sequence length="173" mass="19485">MYWTMSLELCLTDAAPTENNKIVGGYECRKNSVPYQVFVVAGYRFCGGALISRTWVVTAAETTIQVRLGEHDIATNEGTERFIDAAYVVRHPDYFRDADIMLIKLSQPVTLNNYIRTVSLPSSCAVAGTRCLISGWGSEGQYNTENISGKYFDAGWSGSKIYMDYFLFYRQHP</sequence>
<keyword evidence="5" id="KW-0720">Serine protease</keyword>
<accession>A0A3B5B0S4</accession>
<name>A0A3B5B0S4_9TELE</name>
<keyword evidence="2" id="KW-0964">Secreted</keyword>
<evidence type="ECO:0000313" key="10">
    <source>
        <dbReference type="Ensembl" id="ENSSPAP00000026760.1"/>
    </source>
</evidence>
<dbReference type="SMART" id="SM00020">
    <property type="entry name" value="Tryp_SPc"/>
    <property type="match status" value="1"/>
</dbReference>
<evidence type="ECO:0000256" key="3">
    <source>
        <dbReference type="ARBA" id="ARBA00022670"/>
    </source>
</evidence>
<dbReference type="PANTHER" id="PTHR24264">
    <property type="entry name" value="TRYPSIN-RELATED"/>
    <property type="match status" value="1"/>
</dbReference>
<comment type="catalytic activity">
    <reaction evidence="7">
        <text>Preferential cleavage: Arg-|-Xaa, Lys-|-Xaa.</text>
        <dbReference type="EC" id="3.4.21.4"/>
    </reaction>
</comment>
<dbReference type="InterPro" id="IPR009003">
    <property type="entry name" value="Peptidase_S1_PA"/>
</dbReference>
<dbReference type="InterPro" id="IPR050127">
    <property type="entry name" value="Serine_Proteases_S1"/>
</dbReference>
<dbReference type="Gene3D" id="2.40.10.10">
    <property type="entry name" value="Trypsin-like serine proteases"/>
    <property type="match status" value="2"/>
</dbReference>
<evidence type="ECO:0000256" key="1">
    <source>
        <dbReference type="ARBA" id="ARBA00004613"/>
    </source>
</evidence>
<proteinExistence type="predicted"/>
<dbReference type="Pfam" id="PF00089">
    <property type="entry name" value="Trypsin"/>
    <property type="match status" value="1"/>
</dbReference>
<evidence type="ECO:0000256" key="7">
    <source>
        <dbReference type="ARBA" id="ARBA00036320"/>
    </source>
</evidence>
<dbReference type="InterPro" id="IPR001314">
    <property type="entry name" value="Peptidase_S1A"/>
</dbReference>
<evidence type="ECO:0000259" key="9">
    <source>
        <dbReference type="PROSITE" id="PS50240"/>
    </source>
</evidence>
<evidence type="ECO:0000256" key="5">
    <source>
        <dbReference type="ARBA" id="ARBA00022825"/>
    </source>
</evidence>
<organism evidence="10">
    <name type="scientific">Stegastes partitus</name>
    <name type="common">bicolor damselfish</name>
    <dbReference type="NCBI Taxonomy" id="144197"/>
    <lineage>
        <taxon>Eukaryota</taxon>
        <taxon>Metazoa</taxon>
        <taxon>Chordata</taxon>
        <taxon>Craniata</taxon>
        <taxon>Vertebrata</taxon>
        <taxon>Euteleostomi</taxon>
        <taxon>Actinopterygii</taxon>
        <taxon>Neopterygii</taxon>
        <taxon>Teleostei</taxon>
        <taxon>Neoteleostei</taxon>
        <taxon>Acanthomorphata</taxon>
        <taxon>Ovalentaria</taxon>
        <taxon>Pomacentridae</taxon>
        <taxon>Stegastes</taxon>
    </lineage>
</organism>
<keyword evidence="4" id="KW-0378">Hydrolase</keyword>
<evidence type="ECO:0000256" key="4">
    <source>
        <dbReference type="ARBA" id="ARBA00022801"/>
    </source>
</evidence>
<keyword evidence="6" id="KW-1015">Disulfide bond</keyword>
<dbReference type="CDD" id="cd00190">
    <property type="entry name" value="Tryp_SPc"/>
    <property type="match status" value="1"/>
</dbReference>
<dbReference type="PROSITE" id="PS50240">
    <property type="entry name" value="TRYPSIN_DOM"/>
    <property type="match status" value="1"/>
</dbReference>
<dbReference type="InterPro" id="IPR043504">
    <property type="entry name" value="Peptidase_S1_PA_chymotrypsin"/>
</dbReference>
<dbReference type="EC" id="3.4.21.4" evidence="8"/>
<dbReference type="SUPFAM" id="SSF50494">
    <property type="entry name" value="Trypsin-like serine proteases"/>
    <property type="match status" value="1"/>
</dbReference>
<dbReference type="AlphaFoldDB" id="A0A3B5B0S4"/>
<dbReference type="PANTHER" id="PTHR24264:SF15">
    <property type="entry name" value="RIKEN CDNA 2210010C04 GENE"/>
    <property type="match status" value="1"/>
</dbReference>
<protein>
    <recommendedName>
        <fullName evidence="8">trypsin</fullName>
        <ecNumber evidence="8">3.4.21.4</ecNumber>
    </recommendedName>
</protein>
<keyword evidence="3" id="KW-0645">Protease</keyword>
<dbReference type="FunFam" id="2.40.10.10:FF:000166">
    <property type="entry name" value="Trypsin"/>
    <property type="match status" value="1"/>
</dbReference>
<dbReference type="InterPro" id="IPR001254">
    <property type="entry name" value="Trypsin_dom"/>
</dbReference>
<comment type="subcellular location">
    <subcellularLocation>
        <location evidence="1">Secreted</location>
    </subcellularLocation>
</comment>